<dbReference type="InterPro" id="IPR012854">
    <property type="entry name" value="Cu_amine_oxidase-like_N"/>
</dbReference>
<comment type="caution">
    <text evidence="3">The sequence shown here is derived from an EMBL/GenBank/DDBJ whole genome shotgun (WGS) entry which is preliminary data.</text>
</comment>
<organism evidence="3 4">
    <name type="scientific">Paenibacillus paeoniae</name>
    <dbReference type="NCBI Taxonomy" id="2292705"/>
    <lineage>
        <taxon>Bacteria</taxon>
        <taxon>Bacillati</taxon>
        <taxon>Bacillota</taxon>
        <taxon>Bacilli</taxon>
        <taxon>Bacillales</taxon>
        <taxon>Paenibacillaceae</taxon>
        <taxon>Paenibacillus</taxon>
    </lineage>
</organism>
<evidence type="ECO:0000313" key="3">
    <source>
        <dbReference type="EMBL" id="REK69553.1"/>
    </source>
</evidence>
<sequence>MSKRSDSIGRQKSRVGRRVVVIAVSGALLAHPIATLLPGNGASFIVSQAEAASAAPVLKLKQSQIITAGAKRVDYVWQTTRSNKAVSTDVHVIEVDLTNPHVTLNAMSGRNNNVGQRNNILNMTKESGAVAGINGDVFVMANEGAPLGAQITSGTLMVSPSKLNGMYAFAMTTDRKPMIDAFTFSGTVTAENGQTFPIEGLNQSTYTPEIAGVTYSHVDNLFIYTSAWGGAERPRNSATKATEVLVRNGVVEQISESDPIPGSVPADGYILRGHGKAAVFIKANVQVGQAVTSDYSLVSQTTKQPVDTSTLQMLVGGHTLLVDNGAASAFSRDIQGVSGSSFTSRTGIGYSKDGTKVYMITSERSGSNTGLNLRELQQIMVQLGVHKGVNMDGGGSTTMTERPLGTTNLQLAHPTQESSQRSVSNGIGVFTTAPQGSVRNMSVSGANVMLLGQTVKYSVSGYDTYYNPITIDPTTLSWASSGSVGKFEQNAFTASKIGKTTLTAKSGNVEAKYEVEIVGKDQIDSMKINTSAGMLSPGSSINVPITVKLKNGKTYNLSGDSLKWEFVGFEGTYQNGSITVNSVDDKATAGYAVGSYDGYGAMIPFVKGEEAVVVEDFEVSRYAITSQVTPADTTKGGVRLISDLPGQTSRGLQISYDFSAGTGTRASYAVFGTNGVTLSGSPSSMTMDVYSDNSKNWVRAEVVDASGKTHLLDVAKELNWDGWKNIKIDVGSAGIAFPAKLKRIYVVTIDQNSDKKAASGAIAIDNIVLRTAAEVKDPARAKIAMTIGNSNASVNGKSIKLEAAPLIQQGSTYVPLRFVSEAMGAEVLYDDKTRKVTVLRGSQMIEMTIGQKDYMLNGVRYTSDVAPFTRNGRTLIPVRLFSEKLGFKVGYDEKVKKVTIE</sequence>
<dbReference type="RefSeq" id="WP_116049669.1">
    <property type="nucleotide sequence ID" value="NZ_QUBQ01000007.1"/>
</dbReference>
<feature type="domain" description="Copper amine oxidase-like N-terminal" evidence="1">
    <location>
        <begin position="794"/>
        <end position="900"/>
    </location>
</feature>
<dbReference type="AlphaFoldDB" id="A0A371P0T9"/>
<evidence type="ECO:0000313" key="4">
    <source>
        <dbReference type="Proteomes" id="UP000261905"/>
    </source>
</evidence>
<evidence type="ECO:0000259" key="1">
    <source>
        <dbReference type="Pfam" id="PF07833"/>
    </source>
</evidence>
<keyword evidence="4" id="KW-1185">Reference proteome</keyword>
<reference evidence="3 4" key="1">
    <citation type="submission" date="2018-08" db="EMBL/GenBank/DDBJ databases">
        <title>Paenibacillus sp. M4BSY-1, whole genome shotgun sequence.</title>
        <authorList>
            <person name="Tuo L."/>
        </authorList>
    </citation>
    <scope>NUCLEOTIDE SEQUENCE [LARGE SCALE GENOMIC DNA]</scope>
    <source>
        <strain evidence="3 4">M4BSY-1</strain>
    </source>
</reference>
<evidence type="ECO:0000259" key="2">
    <source>
        <dbReference type="Pfam" id="PF09992"/>
    </source>
</evidence>
<feature type="domain" description="Phosphodiester glycosidase" evidence="2">
    <location>
        <begin position="243"/>
        <end position="430"/>
    </location>
</feature>
<dbReference type="Gene3D" id="3.30.457.10">
    <property type="entry name" value="Copper amine oxidase-like, N-terminal domain"/>
    <property type="match status" value="2"/>
</dbReference>
<gene>
    <name evidence="3" type="ORF">DX130_23920</name>
</gene>
<dbReference type="SUPFAM" id="SSF55383">
    <property type="entry name" value="Copper amine oxidase, domain N"/>
    <property type="match status" value="1"/>
</dbReference>
<dbReference type="Proteomes" id="UP000261905">
    <property type="component" value="Unassembled WGS sequence"/>
</dbReference>
<dbReference type="InterPro" id="IPR036582">
    <property type="entry name" value="Mao_N_sf"/>
</dbReference>
<name>A0A371P0T9_9BACL</name>
<dbReference type="Pfam" id="PF07833">
    <property type="entry name" value="Cu_amine_oxidN1"/>
    <property type="match status" value="1"/>
</dbReference>
<dbReference type="OrthoDB" id="9809781at2"/>
<dbReference type="PANTHER" id="PTHR40446">
    <property type="entry name" value="N-ACETYLGLUCOSAMINE-1-PHOSPHODIESTER ALPHA-N-ACETYLGLUCOSAMINIDASE"/>
    <property type="match status" value="1"/>
</dbReference>
<dbReference type="InterPro" id="IPR018711">
    <property type="entry name" value="NAGPA"/>
</dbReference>
<protein>
    <submittedName>
        <fullName evidence="3">Copper amine oxidase</fullName>
    </submittedName>
</protein>
<dbReference type="PANTHER" id="PTHR40446:SF2">
    <property type="entry name" value="N-ACETYLGLUCOSAMINE-1-PHOSPHODIESTER ALPHA-N-ACETYLGLUCOSAMINIDASE"/>
    <property type="match status" value="1"/>
</dbReference>
<proteinExistence type="predicted"/>
<dbReference type="Pfam" id="PF09992">
    <property type="entry name" value="NAGPA"/>
    <property type="match status" value="1"/>
</dbReference>
<dbReference type="EMBL" id="QUBQ01000007">
    <property type="protein sequence ID" value="REK69553.1"/>
    <property type="molecule type" value="Genomic_DNA"/>
</dbReference>
<accession>A0A371P0T9</accession>